<evidence type="ECO:0000256" key="2">
    <source>
        <dbReference type="ARBA" id="ARBA00022687"/>
    </source>
</evidence>
<evidence type="ECO:0000256" key="1">
    <source>
        <dbReference type="ARBA" id="ARBA00004123"/>
    </source>
</evidence>
<keyword evidence="3" id="KW-0479">Metal-binding</keyword>
<dbReference type="AlphaFoldDB" id="A0AAJ7X7Z5"/>
<gene>
    <name evidence="12" type="primary">PYGO1</name>
</gene>
<feature type="compositionally biased region" description="Low complexity" evidence="9">
    <location>
        <begin position="250"/>
        <end position="265"/>
    </location>
</feature>
<evidence type="ECO:0000256" key="6">
    <source>
        <dbReference type="ARBA" id="ARBA00023242"/>
    </source>
</evidence>
<dbReference type="GeneID" id="116950737"/>
<evidence type="ECO:0000256" key="3">
    <source>
        <dbReference type="ARBA" id="ARBA00022723"/>
    </source>
</evidence>
<dbReference type="InterPro" id="IPR013083">
    <property type="entry name" value="Znf_RING/FYVE/PHD"/>
</dbReference>
<evidence type="ECO:0000259" key="10">
    <source>
        <dbReference type="PROSITE" id="PS50016"/>
    </source>
</evidence>
<feature type="domain" description="PHD-type" evidence="10">
    <location>
        <begin position="441"/>
        <end position="499"/>
    </location>
</feature>
<feature type="compositionally biased region" description="Polar residues" evidence="9">
    <location>
        <begin position="11"/>
        <end position="25"/>
    </location>
</feature>
<comment type="subcellular location">
    <subcellularLocation>
        <location evidence="1">Nucleus</location>
    </subcellularLocation>
</comment>
<evidence type="ECO:0000313" key="11">
    <source>
        <dbReference type="Proteomes" id="UP001318040"/>
    </source>
</evidence>
<dbReference type="CTD" id="26108"/>
<sequence>MPNVMQLRPMMSSSPAHHLASSGTRGNRAGAEADPDGKDLFGPQGSPEKKKRRNNAQAPPPISEFAPPPTPMVDHLVAANPFDDDFIPSKGPMAPSGFMGSRPGFPPPGPYGGYRMPGSVPPRMPYGSPGYRAGPPHHHMGGPQGPPFPPNYMGMGFGQGGGGNFGHPANVGYGPRGAPMFHPGRGGPNFSPPHGPMAGPGAAQNFGGPGPGPAFSQGCPPTSNPNFGPGPGMNFMQSPPQGVNPNSNIGGPNQNLPQGNGQNLNHIANQNFSQGLPGQNMSQSPSPIMSQLMSQGTMRLNNGLGPGQGFGPSPGQNNKHVGPGPNINSQSPSQSSSQQGPIQNMGQNTKGFGQANNINLKSFNQDSNMFGGQIGGDTSSPSSNQPMGGPTVNSNQTNSGPNNGTLDGNANSGGPAPSGASAPTGSVNSRPVGLGGGPPPSYACGACLQEVSEGQEAIPCEVACQRWFHRECAGLSELAYKLLAREDCAVWACDGCMAGGDGPLHRLTPTQSQTAQPSPANAAGE</sequence>
<dbReference type="InterPro" id="IPR019786">
    <property type="entry name" value="Zinc_finger_PHD-type_CS"/>
</dbReference>
<name>A0AAJ7X7Z5_PETMA</name>
<dbReference type="SUPFAM" id="SSF57903">
    <property type="entry name" value="FYVE/PHD zinc finger"/>
    <property type="match status" value="1"/>
</dbReference>
<keyword evidence="4 8" id="KW-0863">Zinc-finger</keyword>
<keyword evidence="11" id="KW-1185">Reference proteome</keyword>
<evidence type="ECO:0000256" key="7">
    <source>
        <dbReference type="ARBA" id="ARBA00037400"/>
    </source>
</evidence>
<organism evidence="11 12">
    <name type="scientific">Petromyzon marinus</name>
    <name type="common">Sea lamprey</name>
    <dbReference type="NCBI Taxonomy" id="7757"/>
    <lineage>
        <taxon>Eukaryota</taxon>
        <taxon>Metazoa</taxon>
        <taxon>Chordata</taxon>
        <taxon>Craniata</taxon>
        <taxon>Vertebrata</taxon>
        <taxon>Cyclostomata</taxon>
        <taxon>Hyperoartia</taxon>
        <taxon>Petromyzontiformes</taxon>
        <taxon>Petromyzontidae</taxon>
        <taxon>Petromyzon</taxon>
    </lineage>
</organism>
<comment type="function">
    <text evidence="7">Involved in signal transduction through the Wnt pathway.</text>
</comment>
<keyword evidence="6" id="KW-0539">Nucleus</keyword>
<feature type="compositionally biased region" description="Low complexity" evidence="9">
    <location>
        <begin position="313"/>
        <end position="344"/>
    </location>
</feature>
<dbReference type="PANTHER" id="PTHR23194">
    <property type="entry name" value="PYGOPUS"/>
    <property type="match status" value="1"/>
</dbReference>
<evidence type="ECO:0000256" key="9">
    <source>
        <dbReference type="SAM" id="MobiDB-lite"/>
    </source>
</evidence>
<dbReference type="RefSeq" id="XP_032824646.1">
    <property type="nucleotide sequence ID" value="XM_032968755.1"/>
</dbReference>
<feature type="region of interest" description="Disordered" evidence="9">
    <location>
        <begin position="1"/>
        <end position="74"/>
    </location>
</feature>
<feature type="compositionally biased region" description="Low complexity" evidence="9">
    <location>
        <begin position="408"/>
        <end position="423"/>
    </location>
</feature>
<feature type="compositionally biased region" description="Polar residues" evidence="9">
    <location>
        <begin position="266"/>
        <end position="299"/>
    </location>
</feature>
<evidence type="ECO:0000256" key="5">
    <source>
        <dbReference type="ARBA" id="ARBA00022833"/>
    </source>
</evidence>
<dbReference type="GO" id="GO:0005634">
    <property type="term" value="C:nucleus"/>
    <property type="evidence" value="ECO:0007669"/>
    <property type="project" value="UniProtKB-SubCell"/>
</dbReference>
<feature type="compositionally biased region" description="Pro residues" evidence="9">
    <location>
        <begin position="58"/>
        <end position="71"/>
    </location>
</feature>
<dbReference type="Proteomes" id="UP001318040">
    <property type="component" value="Chromosome 40"/>
</dbReference>
<dbReference type="GO" id="GO:0008270">
    <property type="term" value="F:zinc ion binding"/>
    <property type="evidence" value="ECO:0007669"/>
    <property type="project" value="UniProtKB-KW"/>
</dbReference>
<dbReference type="Gene3D" id="3.30.40.10">
    <property type="entry name" value="Zinc/RING finger domain, C3HC4 (zinc finger)"/>
    <property type="match status" value="1"/>
</dbReference>
<accession>A0AAJ7X7Z5</accession>
<dbReference type="PROSITE" id="PS50016">
    <property type="entry name" value="ZF_PHD_2"/>
    <property type="match status" value="1"/>
</dbReference>
<protein>
    <submittedName>
        <fullName evidence="12">Pygopus homolog 1 isoform X1</fullName>
    </submittedName>
</protein>
<proteinExistence type="predicted"/>
<feature type="compositionally biased region" description="Polar residues" evidence="9">
    <location>
        <begin position="345"/>
        <end position="406"/>
    </location>
</feature>
<dbReference type="PANTHER" id="PTHR23194:SF3">
    <property type="entry name" value="PYGOPUS HOMOLOG 1"/>
    <property type="match status" value="1"/>
</dbReference>
<dbReference type="InterPro" id="IPR011011">
    <property type="entry name" value="Znf_FYVE_PHD"/>
</dbReference>
<dbReference type="PROSITE" id="PS01359">
    <property type="entry name" value="ZF_PHD_1"/>
    <property type="match status" value="1"/>
</dbReference>
<evidence type="ECO:0000256" key="4">
    <source>
        <dbReference type="ARBA" id="ARBA00022771"/>
    </source>
</evidence>
<keyword evidence="5" id="KW-0862">Zinc</keyword>
<evidence type="ECO:0000256" key="8">
    <source>
        <dbReference type="PROSITE-ProRule" id="PRU00146"/>
    </source>
</evidence>
<dbReference type="InterPro" id="IPR019787">
    <property type="entry name" value="Znf_PHD-finger"/>
</dbReference>
<dbReference type="FunFam" id="3.30.40.10:FF:000107">
    <property type="entry name" value="pygopus homolog 1"/>
    <property type="match status" value="1"/>
</dbReference>
<reference evidence="12" key="1">
    <citation type="submission" date="2025-08" db="UniProtKB">
        <authorList>
            <consortium name="RefSeq"/>
        </authorList>
    </citation>
    <scope>IDENTIFICATION</scope>
    <source>
        <tissue evidence="12">Sperm</tissue>
    </source>
</reference>
<dbReference type="InterPro" id="IPR052475">
    <property type="entry name" value="Wnt_Signal_Transd_Protein"/>
</dbReference>
<feature type="region of interest" description="Disordered" evidence="9">
    <location>
        <begin position="238"/>
        <end position="434"/>
    </location>
</feature>
<dbReference type="GO" id="GO:0016055">
    <property type="term" value="P:Wnt signaling pathway"/>
    <property type="evidence" value="ECO:0007669"/>
    <property type="project" value="UniProtKB-KW"/>
</dbReference>
<evidence type="ECO:0000313" key="12">
    <source>
        <dbReference type="RefSeq" id="XP_032824646.1"/>
    </source>
</evidence>
<dbReference type="KEGG" id="pmrn:116950737"/>
<keyword evidence="2" id="KW-0879">Wnt signaling pathway</keyword>
<feature type="compositionally biased region" description="Polar residues" evidence="9">
    <location>
        <begin position="238"/>
        <end position="249"/>
    </location>
</feature>